<feature type="domain" description="MotA/TolQ/ExbB proton channel" evidence="8">
    <location>
        <begin position="66"/>
        <end position="195"/>
    </location>
</feature>
<dbReference type="STRING" id="420662.Mpe_A2483"/>
<proteinExistence type="inferred from homology"/>
<keyword evidence="4 7" id="KW-1133">Transmembrane helix</keyword>
<dbReference type="eggNOG" id="COG0811">
    <property type="taxonomic scope" value="Bacteria"/>
</dbReference>
<keyword evidence="2" id="KW-1003">Cell membrane</keyword>
<gene>
    <name evidence="9" type="ordered locus">Mpe_A2483</name>
</gene>
<evidence type="ECO:0000313" key="9">
    <source>
        <dbReference type="EMBL" id="ABM95438.1"/>
    </source>
</evidence>
<evidence type="ECO:0000256" key="3">
    <source>
        <dbReference type="ARBA" id="ARBA00022692"/>
    </source>
</evidence>
<comment type="similarity">
    <text evidence="6">Belongs to the exbB/tolQ family.</text>
</comment>
<sequence>MFSIIQAAGWPIWPLILCSIVALALVIERFSSLRTVRVVPQRLLDEVISVTSKSLPAPEVVNKLSANSVLGSVLASGLRAVIADPRITEDGLRIAFETAGRAAVHRLERYLNTLGTIASAAPLLGLFGTVVGMIEIFGSQAPATTAGVGGNPEQLAHGISIALYNTAFGLVVAIPSLMFYRYFRGRVDEYTIDLEQASERIMPHLLRFTSRQS</sequence>
<dbReference type="KEGG" id="mpt:Mpe_A2483"/>
<dbReference type="InterPro" id="IPR050790">
    <property type="entry name" value="ExbB/TolQ_transport"/>
</dbReference>
<evidence type="ECO:0000256" key="4">
    <source>
        <dbReference type="ARBA" id="ARBA00022989"/>
    </source>
</evidence>
<keyword evidence="6" id="KW-0813">Transport</keyword>
<evidence type="ECO:0000256" key="2">
    <source>
        <dbReference type="ARBA" id="ARBA00022475"/>
    </source>
</evidence>
<evidence type="ECO:0000256" key="1">
    <source>
        <dbReference type="ARBA" id="ARBA00004651"/>
    </source>
</evidence>
<dbReference type="EMBL" id="CP000555">
    <property type="protein sequence ID" value="ABM95438.1"/>
    <property type="molecule type" value="Genomic_DNA"/>
</dbReference>
<reference evidence="9 10" key="1">
    <citation type="journal article" date="2007" name="J. Bacteriol.">
        <title>Whole-genome analysis of the methyl tert-butyl ether-degrading beta-proteobacterium Methylibium petroleiphilum PM1.</title>
        <authorList>
            <person name="Kane S.R."/>
            <person name="Chakicherla A.Y."/>
            <person name="Chain P.S.G."/>
            <person name="Schmidt R."/>
            <person name="Shin M.W."/>
            <person name="Legler T.C."/>
            <person name="Scow K.M."/>
            <person name="Larimer F.W."/>
            <person name="Lucas S.M."/>
            <person name="Richardson P.M."/>
            <person name="Hristova K.R."/>
        </authorList>
    </citation>
    <scope>NUCLEOTIDE SEQUENCE [LARGE SCALE GENOMIC DNA]</scope>
    <source>
        <strain evidence="10">ATCC BAA-1232 / LMG 22953 / PM1</strain>
    </source>
</reference>
<dbReference type="GO" id="GO:0017038">
    <property type="term" value="P:protein import"/>
    <property type="evidence" value="ECO:0007669"/>
    <property type="project" value="TreeGrafter"/>
</dbReference>
<evidence type="ECO:0000256" key="6">
    <source>
        <dbReference type="RuleBase" id="RU004057"/>
    </source>
</evidence>
<dbReference type="InterPro" id="IPR002898">
    <property type="entry name" value="MotA_ExbB_proton_chnl"/>
</dbReference>
<dbReference type="PANTHER" id="PTHR30625:SF11">
    <property type="entry name" value="MOTA_TOLQ_EXBB PROTON CHANNEL DOMAIN-CONTAINING PROTEIN"/>
    <property type="match status" value="1"/>
</dbReference>
<dbReference type="GO" id="GO:0005886">
    <property type="term" value="C:plasma membrane"/>
    <property type="evidence" value="ECO:0007669"/>
    <property type="project" value="UniProtKB-SubCell"/>
</dbReference>
<keyword evidence="10" id="KW-1185">Reference proteome</keyword>
<dbReference type="HOGENOM" id="CLU_053325_4_5_4"/>
<organism evidence="9 10">
    <name type="scientific">Methylibium petroleiphilum (strain ATCC BAA-1232 / LMG 22953 / PM1)</name>
    <dbReference type="NCBI Taxonomy" id="420662"/>
    <lineage>
        <taxon>Bacteria</taxon>
        <taxon>Pseudomonadati</taxon>
        <taxon>Pseudomonadota</taxon>
        <taxon>Betaproteobacteria</taxon>
        <taxon>Burkholderiales</taxon>
        <taxon>Sphaerotilaceae</taxon>
        <taxon>Methylibium</taxon>
    </lineage>
</organism>
<evidence type="ECO:0000256" key="7">
    <source>
        <dbReference type="SAM" id="Phobius"/>
    </source>
</evidence>
<dbReference type="PANTHER" id="PTHR30625">
    <property type="entry name" value="PROTEIN TOLQ"/>
    <property type="match status" value="1"/>
</dbReference>
<feature type="transmembrane region" description="Helical" evidence="7">
    <location>
        <begin position="110"/>
        <end position="134"/>
    </location>
</feature>
<keyword evidence="6" id="KW-0653">Protein transport</keyword>
<dbReference type="RefSeq" id="WP_011830071.1">
    <property type="nucleotide sequence ID" value="NC_008825.1"/>
</dbReference>
<feature type="transmembrane region" description="Helical" evidence="7">
    <location>
        <begin position="12"/>
        <end position="30"/>
    </location>
</feature>
<dbReference type="Pfam" id="PF01618">
    <property type="entry name" value="MotA_ExbB"/>
    <property type="match status" value="1"/>
</dbReference>
<keyword evidence="3 7" id="KW-0812">Transmembrane</keyword>
<protein>
    <submittedName>
        <fullName evidence="9">Putative biopolymer transport exbB-like transmembrane protein</fullName>
    </submittedName>
</protein>
<dbReference type="AlphaFoldDB" id="A2SIP9"/>
<name>A2SIP9_METPP</name>
<evidence type="ECO:0000259" key="8">
    <source>
        <dbReference type="Pfam" id="PF01618"/>
    </source>
</evidence>
<evidence type="ECO:0000256" key="5">
    <source>
        <dbReference type="ARBA" id="ARBA00023136"/>
    </source>
</evidence>
<accession>A2SIP9</accession>
<evidence type="ECO:0000313" key="10">
    <source>
        <dbReference type="Proteomes" id="UP000000366"/>
    </source>
</evidence>
<comment type="subcellular location">
    <subcellularLocation>
        <location evidence="1">Cell membrane</location>
        <topology evidence="1">Multi-pass membrane protein</topology>
    </subcellularLocation>
    <subcellularLocation>
        <location evidence="6">Membrane</location>
        <topology evidence="6">Multi-pass membrane protein</topology>
    </subcellularLocation>
</comment>
<keyword evidence="5 7" id="KW-0472">Membrane</keyword>
<feature type="transmembrane region" description="Helical" evidence="7">
    <location>
        <begin position="154"/>
        <end position="180"/>
    </location>
</feature>
<dbReference type="Proteomes" id="UP000000366">
    <property type="component" value="Chromosome"/>
</dbReference>